<dbReference type="KEGG" id="bvi:Bcep1808_1263"/>
<dbReference type="AlphaFoldDB" id="A4JDC0"/>
<protein>
    <submittedName>
        <fullName evidence="1">Uncharacterized protein</fullName>
    </submittedName>
</protein>
<dbReference type="Proteomes" id="UP000002287">
    <property type="component" value="Chromosome 1"/>
</dbReference>
<accession>A4JDC0</accession>
<name>A4JDC0_BURVG</name>
<dbReference type="HOGENOM" id="CLU_2435264_0_0_4"/>
<gene>
    <name evidence="1" type="ordered locus">Bcep1808_1263</name>
</gene>
<organism evidence="1 2">
    <name type="scientific">Burkholderia vietnamiensis (strain G4 / LMG 22486)</name>
    <name type="common">Burkholderia cepacia (strain R1808)</name>
    <dbReference type="NCBI Taxonomy" id="269482"/>
    <lineage>
        <taxon>Bacteria</taxon>
        <taxon>Pseudomonadati</taxon>
        <taxon>Pseudomonadota</taxon>
        <taxon>Betaproteobacteria</taxon>
        <taxon>Burkholderiales</taxon>
        <taxon>Burkholderiaceae</taxon>
        <taxon>Burkholderia</taxon>
        <taxon>Burkholderia cepacia complex</taxon>
    </lineage>
</organism>
<proteinExistence type="predicted"/>
<dbReference type="EMBL" id="CP000614">
    <property type="protein sequence ID" value="ABO54273.1"/>
    <property type="molecule type" value="Genomic_DNA"/>
</dbReference>
<reference evidence="2" key="1">
    <citation type="submission" date="2007-03" db="EMBL/GenBank/DDBJ databases">
        <title>Complete sequence of chromosome 1 of Burkholderia vietnamiensis G4.</title>
        <authorList>
            <consortium name="US DOE Joint Genome Institute"/>
            <person name="Copeland A."/>
            <person name="Lucas S."/>
            <person name="Lapidus A."/>
            <person name="Barry K."/>
            <person name="Detter J.C."/>
            <person name="Glavina del Rio T."/>
            <person name="Hammon N."/>
            <person name="Israni S."/>
            <person name="Dalin E."/>
            <person name="Tice H."/>
            <person name="Pitluck S."/>
            <person name="Chain P."/>
            <person name="Malfatti S."/>
            <person name="Shin M."/>
            <person name="Vergez L."/>
            <person name="Schmutz J."/>
            <person name="Larimer F."/>
            <person name="Land M."/>
            <person name="Hauser L."/>
            <person name="Kyrpides N."/>
            <person name="Tiedje J."/>
            <person name="Richardson P."/>
        </authorList>
    </citation>
    <scope>NUCLEOTIDE SEQUENCE [LARGE SCALE GENOMIC DNA]</scope>
    <source>
        <strain evidence="2">G4 / LMG 22486</strain>
    </source>
</reference>
<evidence type="ECO:0000313" key="2">
    <source>
        <dbReference type="Proteomes" id="UP000002287"/>
    </source>
</evidence>
<sequence length="90" mass="10040">MFCETPKPPKNPDQLERVIIASLLPRPHKPVRPMHQGRPVVGLSPHEGCCTALHDPLVSTHSVTNRTRNPPISRHSGAKFFARAFRCESP</sequence>
<evidence type="ECO:0000313" key="1">
    <source>
        <dbReference type="EMBL" id="ABO54273.1"/>
    </source>
</evidence>